<gene>
    <name evidence="1" type="ORF">DMX07_14335</name>
</gene>
<evidence type="ECO:0000313" key="2">
    <source>
        <dbReference type="Proteomes" id="UP000247620"/>
    </source>
</evidence>
<dbReference type="RefSeq" id="WP_110700832.1">
    <property type="nucleotide sequence ID" value="NZ_QJRO01000008.1"/>
</dbReference>
<dbReference type="EMBL" id="QJRO01000008">
    <property type="protein sequence ID" value="PYB81299.1"/>
    <property type="molecule type" value="Genomic_DNA"/>
</dbReference>
<dbReference type="Gene3D" id="1.25.40.10">
    <property type="entry name" value="Tetratricopeptide repeat domain"/>
    <property type="match status" value="1"/>
</dbReference>
<accession>A0A2V4HVV8</accession>
<comment type="caution">
    <text evidence="1">The sequence shown here is derived from an EMBL/GenBank/DDBJ whole genome shotgun (WGS) entry which is preliminary data.</text>
</comment>
<name>A0A2V4HVV8_9PSED</name>
<dbReference type="Proteomes" id="UP000247620">
    <property type="component" value="Unassembled WGS sequence"/>
</dbReference>
<organism evidence="1 2">
    <name type="scientific">Pseudomonas soli</name>
    <dbReference type="NCBI Taxonomy" id="1306993"/>
    <lineage>
        <taxon>Bacteria</taxon>
        <taxon>Pseudomonadati</taxon>
        <taxon>Pseudomonadota</taxon>
        <taxon>Gammaproteobacteria</taxon>
        <taxon>Pseudomonadales</taxon>
        <taxon>Pseudomonadaceae</taxon>
        <taxon>Pseudomonas</taxon>
    </lineage>
</organism>
<proteinExistence type="predicted"/>
<dbReference type="InterPro" id="IPR011990">
    <property type="entry name" value="TPR-like_helical_dom_sf"/>
</dbReference>
<protein>
    <submittedName>
        <fullName evidence="1">Type III secretion protein</fullName>
    </submittedName>
</protein>
<evidence type="ECO:0000313" key="1">
    <source>
        <dbReference type="EMBL" id="PYB81299.1"/>
    </source>
</evidence>
<dbReference type="AlphaFoldDB" id="A0A2V4HVV8"/>
<sequence>MKLSNEQQDVLQLLAWLHLQCGWPERARVLLEVLLCDDPQHRAGCRAAVVVALELGDWAGAERQCLALRDAGELQPPLWLCLSQAQQMAGRLEQAQATYAEYLLRKARP</sequence>
<reference evidence="1 2" key="1">
    <citation type="submission" date="2018-06" db="EMBL/GenBank/DDBJ databases">
        <title>Pseudomonas diversity within urban Lake Michigan freshwaters.</title>
        <authorList>
            <person name="Batrich M."/>
            <person name="Hatzopoulos T."/>
            <person name="Putonti C."/>
        </authorList>
    </citation>
    <scope>NUCLEOTIDE SEQUENCE [LARGE SCALE GENOMIC DNA]</scope>
    <source>
        <strain evidence="1 2">LBp-160603</strain>
    </source>
</reference>
<dbReference type="SUPFAM" id="SSF48452">
    <property type="entry name" value="TPR-like"/>
    <property type="match status" value="1"/>
</dbReference>